<protein>
    <submittedName>
        <fullName evidence="2">Uncharacterized protein</fullName>
    </submittedName>
</protein>
<dbReference type="Proteomes" id="UP000271974">
    <property type="component" value="Unassembled WGS sequence"/>
</dbReference>
<gene>
    <name evidence="2" type="ORF">EGW08_009217</name>
</gene>
<dbReference type="OrthoDB" id="10534118at2759"/>
<feature type="transmembrane region" description="Helical" evidence="1">
    <location>
        <begin position="160"/>
        <end position="181"/>
    </location>
</feature>
<evidence type="ECO:0000313" key="3">
    <source>
        <dbReference type="Proteomes" id="UP000271974"/>
    </source>
</evidence>
<feature type="non-terminal residue" evidence="2">
    <location>
        <position position="1"/>
    </location>
</feature>
<reference evidence="2 3" key="1">
    <citation type="submission" date="2019-01" db="EMBL/GenBank/DDBJ databases">
        <title>A draft genome assembly of the solar-powered sea slug Elysia chlorotica.</title>
        <authorList>
            <person name="Cai H."/>
            <person name="Li Q."/>
            <person name="Fang X."/>
            <person name="Li J."/>
            <person name="Curtis N.E."/>
            <person name="Altenburger A."/>
            <person name="Shibata T."/>
            <person name="Feng M."/>
            <person name="Maeda T."/>
            <person name="Schwartz J.A."/>
            <person name="Shigenobu S."/>
            <person name="Lundholm N."/>
            <person name="Nishiyama T."/>
            <person name="Yang H."/>
            <person name="Hasebe M."/>
            <person name="Li S."/>
            <person name="Pierce S.K."/>
            <person name="Wang J."/>
        </authorList>
    </citation>
    <scope>NUCLEOTIDE SEQUENCE [LARGE SCALE GENOMIC DNA]</scope>
    <source>
        <strain evidence="2">EC2010</strain>
        <tissue evidence="2">Whole organism of an adult</tissue>
    </source>
</reference>
<sequence>YGDGAASPHNGTLVCDATASATSWTHRAVSPPPSPQQPLWISISGPDAQLTMHCDLHDLGTTVIAPGTVVQWLVNGQLELEQTLNPGATGVQTHISDLLSGSAAQVSGGFPSIYIYRRREREREGERGEVGIREVGIRVSLTSNRITINYRFYCGRAPRLTSMCVCVCVCVWVVCVCVCIYKMTERERKR</sequence>
<comment type="caution">
    <text evidence="2">The sequence shown here is derived from an EMBL/GenBank/DDBJ whole genome shotgun (WGS) entry which is preliminary data.</text>
</comment>
<keyword evidence="3" id="KW-1185">Reference proteome</keyword>
<dbReference type="EMBL" id="RQTK01000261">
    <property type="protein sequence ID" value="RUS83029.1"/>
    <property type="molecule type" value="Genomic_DNA"/>
</dbReference>
<dbReference type="AlphaFoldDB" id="A0A3S1A596"/>
<keyword evidence="1" id="KW-0812">Transmembrane</keyword>
<evidence type="ECO:0000313" key="2">
    <source>
        <dbReference type="EMBL" id="RUS83029.1"/>
    </source>
</evidence>
<accession>A0A3S1A596</accession>
<name>A0A3S1A596_ELYCH</name>
<proteinExistence type="predicted"/>
<evidence type="ECO:0000256" key="1">
    <source>
        <dbReference type="SAM" id="Phobius"/>
    </source>
</evidence>
<keyword evidence="1" id="KW-1133">Transmembrane helix</keyword>
<organism evidence="2 3">
    <name type="scientific">Elysia chlorotica</name>
    <name type="common">Eastern emerald elysia</name>
    <name type="synonym">Sea slug</name>
    <dbReference type="NCBI Taxonomy" id="188477"/>
    <lineage>
        <taxon>Eukaryota</taxon>
        <taxon>Metazoa</taxon>
        <taxon>Spiralia</taxon>
        <taxon>Lophotrochozoa</taxon>
        <taxon>Mollusca</taxon>
        <taxon>Gastropoda</taxon>
        <taxon>Heterobranchia</taxon>
        <taxon>Euthyneura</taxon>
        <taxon>Panpulmonata</taxon>
        <taxon>Sacoglossa</taxon>
        <taxon>Placobranchoidea</taxon>
        <taxon>Plakobranchidae</taxon>
        <taxon>Elysia</taxon>
    </lineage>
</organism>
<keyword evidence="1" id="KW-0472">Membrane</keyword>